<comment type="caution">
    <text evidence="2">The sequence shown here is derived from an EMBL/GenBank/DDBJ whole genome shotgun (WGS) entry which is preliminary data.</text>
</comment>
<sequence length="99" mass="11374">MIRHLVLFKLNDGVQRDEPRVVAGVEAFRALGSQIPELRFWECDWNISDRPIAYDFAINSAVEDADALKLYLEHPAHQAGVAQWREFATWVIADYPFEG</sequence>
<dbReference type="PROSITE" id="PS51502">
    <property type="entry name" value="S_R_A_B_BARREL"/>
    <property type="match status" value="1"/>
</dbReference>
<organism evidence="2 3">
    <name type="scientific">Streptomyces showdoensis</name>
    <dbReference type="NCBI Taxonomy" id="68268"/>
    <lineage>
        <taxon>Bacteria</taxon>
        <taxon>Bacillati</taxon>
        <taxon>Actinomycetota</taxon>
        <taxon>Actinomycetes</taxon>
        <taxon>Kitasatosporales</taxon>
        <taxon>Streptomycetaceae</taxon>
        <taxon>Streptomyces</taxon>
    </lineage>
</organism>
<dbReference type="SMART" id="SM00886">
    <property type="entry name" value="Dabb"/>
    <property type="match status" value="1"/>
</dbReference>
<proteinExistence type="predicted"/>
<feature type="domain" description="Stress-response A/B barrel" evidence="1">
    <location>
        <begin position="2"/>
        <end position="95"/>
    </location>
</feature>
<dbReference type="AlphaFoldDB" id="A0A2P2GE35"/>
<reference evidence="2 3" key="1">
    <citation type="submission" date="2015-05" db="EMBL/GenBank/DDBJ databases">
        <title>Draft Genome assembly of Streptomyces showdoensis.</title>
        <authorList>
            <person name="Thapa K.K."/>
            <person name="Metsa-Ketela M."/>
        </authorList>
    </citation>
    <scope>NUCLEOTIDE SEQUENCE [LARGE SCALE GENOMIC DNA]</scope>
    <source>
        <strain evidence="2 3">ATCC 15227</strain>
    </source>
</reference>
<dbReference type="EMBL" id="LAQS01000078">
    <property type="protein sequence ID" value="KKZ69796.1"/>
    <property type="molecule type" value="Genomic_DNA"/>
</dbReference>
<evidence type="ECO:0000259" key="1">
    <source>
        <dbReference type="PROSITE" id="PS51502"/>
    </source>
</evidence>
<dbReference type="PANTHER" id="PTHR37832:SF1">
    <property type="entry name" value="STRESS-RESPONSE A_B BARREL DOMAIN-CONTAINING PROTEIN"/>
    <property type="match status" value="1"/>
</dbReference>
<dbReference type="InterPro" id="IPR011008">
    <property type="entry name" value="Dimeric_a/b-barrel"/>
</dbReference>
<dbReference type="OrthoDB" id="6637496at2"/>
<dbReference type="RefSeq" id="WP_046911667.1">
    <property type="nucleotide sequence ID" value="NZ_BAAAXG010000026.1"/>
</dbReference>
<name>A0A2P2GE35_STREW</name>
<accession>A0A2P2GE35</accession>
<dbReference type="InterPro" id="IPR013097">
    <property type="entry name" value="Dabb"/>
</dbReference>
<dbReference type="SUPFAM" id="SSF54909">
    <property type="entry name" value="Dimeric alpha+beta barrel"/>
    <property type="match status" value="1"/>
</dbReference>
<evidence type="ECO:0000313" key="2">
    <source>
        <dbReference type="EMBL" id="KKZ69796.1"/>
    </source>
</evidence>
<gene>
    <name evidence="2" type="ORF">VO63_32355</name>
</gene>
<keyword evidence="3" id="KW-1185">Reference proteome</keyword>
<dbReference type="PANTHER" id="PTHR37832">
    <property type="entry name" value="BLL2683 PROTEIN"/>
    <property type="match status" value="1"/>
</dbReference>
<evidence type="ECO:0000313" key="3">
    <source>
        <dbReference type="Proteomes" id="UP000265325"/>
    </source>
</evidence>
<dbReference type="Pfam" id="PF07876">
    <property type="entry name" value="Dabb"/>
    <property type="match status" value="1"/>
</dbReference>
<protein>
    <recommendedName>
        <fullName evidence="1">Stress-response A/B barrel domain-containing protein</fullName>
    </recommendedName>
</protein>
<dbReference type="Proteomes" id="UP000265325">
    <property type="component" value="Unassembled WGS sequence"/>
</dbReference>
<dbReference type="Gene3D" id="3.30.70.100">
    <property type="match status" value="1"/>
</dbReference>